<protein>
    <submittedName>
        <fullName evidence="2 3">Uncharacterized protein</fullName>
    </submittedName>
</protein>
<organism evidence="2">
    <name type="scientific">Anopheles sinensis</name>
    <name type="common">Mosquito</name>
    <dbReference type="NCBI Taxonomy" id="74873"/>
    <lineage>
        <taxon>Eukaryota</taxon>
        <taxon>Metazoa</taxon>
        <taxon>Ecdysozoa</taxon>
        <taxon>Arthropoda</taxon>
        <taxon>Hexapoda</taxon>
        <taxon>Insecta</taxon>
        <taxon>Pterygota</taxon>
        <taxon>Neoptera</taxon>
        <taxon>Endopterygota</taxon>
        <taxon>Diptera</taxon>
        <taxon>Nematocera</taxon>
        <taxon>Culicoidea</taxon>
        <taxon>Culicidae</taxon>
        <taxon>Anophelinae</taxon>
        <taxon>Anopheles</taxon>
    </lineage>
</organism>
<proteinExistence type="predicted"/>
<reference evidence="3" key="2">
    <citation type="submission" date="2020-05" db="UniProtKB">
        <authorList>
            <consortium name="EnsemblMetazoa"/>
        </authorList>
    </citation>
    <scope>IDENTIFICATION</scope>
</reference>
<reference evidence="2 4" key="1">
    <citation type="journal article" date="2014" name="BMC Genomics">
        <title>Genome sequence of Anopheles sinensis provides insight into genetics basis of mosquito competence for malaria parasites.</title>
        <authorList>
            <person name="Zhou D."/>
            <person name="Zhang D."/>
            <person name="Ding G."/>
            <person name="Shi L."/>
            <person name="Hou Q."/>
            <person name="Ye Y."/>
            <person name="Xu Y."/>
            <person name="Zhou H."/>
            <person name="Xiong C."/>
            <person name="Li S."/>
            <person name="Yu J."/>
            <person name="Hong S."/>
            <person name="Yu X."/>
            <person name="Zou P."/>
            <person name="Chen C."/>
            <person name="Chang X."/>
            <person name="Wang W."/>
            <person name="Lv Y."/>
            <person name="Sun Y."/>
            <person name="Ma L."/>
            <person name="Shen B."/>
            <person name="Zhu C."/>
        </authorList>
    </citation>
    <scope>NUCLEOTIDE SEQUENCE [LARGE SCALE GENOMIC DNA]</scope>
</reference>
<evidence type="ECO:0000256" key="1">
    <source>
        <dbReference type="SAM" id="MobiDB-lite"/>
    </source>
</evidence>
<accession>A0A084WSD2</accession>
<evidence type="ECO:0000313" key="3">
    <source>
        <dbReference type="EnsemblMetazoa" id="ASIC021420-PA"/>
    </source>
</evidence>
<gene>
    <name evidence="2" type="ORF">ZHAS_00021420</name>
</gene>
<dbReference type="EnsemblMetazoa" id="ASIC021420-RA">
    <property type="protein sequence ID" value="ASIC021420-PA"/>
    <property type="gene ID" value="ASIC021420"/>
</dbReference>
<keyword evidence="4" id="KW-1185">Reference proteome</keyword>
<dbReference type="EMBL" id="ATLV01026471">
    <property type="status" value="NOT_ANNOTATED_CDS"/>
    <property type="molecule type" value="Genomic_DNA"/>
</dbReference>
<sequence length="86" mass="10114">MKAHKGMQPKRNWPTKRTDPREEEIEEFAWKKPHANGTDGVRKSFKIERNLWQFLHAIHPTMGPFTPRPSAHLRSRVAKINIVCDE</sequence>
<dbReference type="EMBL" id="KE525414">
    <property type="protein sequence ID" value="KFB53126.1"/>
    <property type="molecule type" value="Genomic_DNA"/>
</dbReference>
<dbReference type="Proteomes" id="UP000030765">
    <property type="component" value="Unassembled WGS sequence"/>
</dbReference>
<evidence type="ECO:0000313" key="4">
    <source>
        <dbReference type="Proteomes" id="UP000030765"/>
    </source>
</evidence>
<dbReference type="VEuPathDB" id="VectorBase:ASIC021420"/>
<feature type="region of interest" description="Disordered" evidence="1">
    <location>
        <begin position="1"/>
        <end position="24"/>
    </location>
</feature>
<dbReference type="AlphaFoldDB" id="A0A084WSD2"/>
<name>A0A084WSD2_ANOSI</name>
<evidence type="ECO:0000313" key="2">
    <source>
        <dbReference type="EMBL" id="KFB53126.1"/>
    </source>
</evidence>